<dbReference type="InterPro" id="IPR008576">
    <property type="entry name" value="MeTrfase_NTM1"/>
</dbReference>
<dbReference type="GO" id="GO:0032259">
    <property type="term" value="P:methylation"/>
    <property type="evidence" value="ECO:0007669"/>
    <property type="project" value="UniProtKB-KW"/>
</dbReference>
<accession>A0AA38XGJ2</accession>
<dbReference type="InterPro" id="IPR029063">
    <property type="entry name" value="SAM-dependent_MTases_sf"/>
</dbReference>
<evidence type="ECO:0000256" key="5">
    <source>
        <dbReference type="ARBA" id="ARBA00039112"/>
    </source>
</evidence>
<dbReference type="AlphaFoldDB" id="A0AA38XGJ2"/>
<name>A0AA38XGJ2_9EURO</name>
<keyword evidence="4 11" id="KW-0949">S-adenosyl-L-methionine</keyword>
<evidence type="ECO:0000313" key="14">
    <source>
        <dbReference type="Proteomes" id="UP001172673"/>
    </source>
</evidence>
<evidence type="ECO:0000256" key="3">
    <source>
        <dbReference type="ARBA" id="ARBA00022679"/>
    </source>
</evidence>
<reference evidence="13" key="1">
    <citation type="submission" date="2022-10" db="EMBL/GenBank/DDBJ databases">
        <title>Culturing micro-colonial fungi from biological soil crusts in the Mojave desert and describing Neophaeococcomyces mojavensis, and introducing the new genera and species Taxawa tesnikishii.</title>
        <authorList>
            <person name="Kurbessoian T."/>
            <person name="Stajich J.E."/>
        </authorList>
    </citation>
    <scope>NUCLEOTIDE SEQUENCE</scope>
    <source>
        <strain evidence="13">TK_41</strain>
    </source>
</reference>
<protein>
    <recommendedName>
        <fullName evidence="6">Alpha N-terminal protein methyltransferase 1</fullName>
        <ecNumber evidence="5">2.1.1.244</ecNumber>
    </recommendedName>
    <alternativeName>
        <fullName evidence="7">X-Pro-Lys N-terminal protein methyltransferase 1</fullName>
    </alternativeName>
</protein>
<evidence type="ECO:0000313" key="13">
    <source>
        <dbReference type="EMBL" id="KAJ9613065.1"/>
    </source>
</evidence>
<dbReference type="PIRSF" id="PIRSF016958">
    <property type="entry name" value="DUF858_MeTrfase_lik"/>
    <property type="match status" value="1"/>
</dbReference>
<evidence type="ECO:0000256" key="4">
    <source>
        <dbReference type="ARBA" id="ARBA00022691"/>
    </source>
</evidence>
<feature type="region of interest" description="Disordered" evidence="12">
    <location>
        <begin position="1"/>
        <end position="48"/>
    </location>
</feature>
<dbReference type="PANTHER" id="PTHR12753:SF0">
    <property type="entry name" value="ALPHA N-TERMINAL PROTEIN METHYLTRANSFERASE 1"/>
    <property type="match status" value="1"/>
</dbReference>
<feature type="binding site" evidence="11">
    <location>
        <position position="203"/>
    </location>
    <ligand>
        <name>S-adenosyl-L-methionine</name>
        <dbReference type="ChEBI" id="CHEBI:59789"/>
    </ligand>
</feature>
<comment type="catalytic activity">
    <reaction evidence="8">
        <text>N-terminal L-seryl-L-prolyl-L-lysyl-[protein] + 3 S-adenosyl-L-methionine = N-terminal N,N,N-trimethyl-L-seryl-L-prolyl-L-lysyl-[protein] + 3 S-adenosyl-L-homocysteine + 3 H(+)</text>
        <dbReference type="Rhea" id="RHEA:54724"/>
        <dbReference type="Rhea" id="RHEA-COMP:13789"/>
        <dbReference type="Rhea" id="RHEA-COMP:13973"/>
        <dbReference type="ChEBI" id="CHEBI:15378"/>
        <dbReference type="ChEBI" id="CHEBI:57856"/>
        <dbReference type="ChEBI" id="CHEBI:59789"/>
        <dbReference type="ChEBI" id="CHEBI:138061"/>
        <dbReference type="ChEBI" id="CHEBI:138317"/>
        <dbReference type="EC" id="2.1.1.244"/>
    </reaction>
</comment>
<evidence type="ECO:0000256" key="6">
    <source>
        <dbReference type="ARBA" id="ARBA00039449"/>
    </source>
</evidence>
<dbReference type="Gene3D" id="3.40.50.150">
    <property type="entry name" value="Vaccinia Virus protein VP39"/>
    <property type="match status" value="1"/>
</dbReference>
<dbReference type="SUPFAM" id="SSF53335">
    <property type="entry name" value="S-adenosyl-L-methionine-dependent methyltransferases"/>
    <property type="match status" value="1"/>
</dbReference>
<evidence type="ECO:0000256" key="2">
    <source>
        <dbReference type="ARBA" id="ARBA00022603"/>
    </source>
</evidence>
<evidence type="ECO:0000256" key="7">
    <source>
        <dbReference type="ARBA" id="ARBA00043129"/>
    </source>
</evidence>
<evidence type="ECO:0000256" key="12">
    <source>
        <dbReference type="SAM" id="MobiDB-lite"/>
    </source>
</evidence>
<dbReference type="PANTHER" id="PTHR12753">
    <property type="entry name" value="AD-003 - RELATED"/>
    <property type="match status" value="1"/>
</dbReference>
<evidence type="ECO:0000256" key="10">
    <source>
        <dbReference type="ARBA" id="ARBA00048167"/>
    </source>
</evidence>
<sequence>MGRKRSIRGHLDQQDGAPSINDTQETTKASATEETEENHNDSRITTAEQKEYWAQQSVDDDGMLGGYPQVSRVDIQFSRNFLHKLRRLHPTSDSNSRSSEQESKYAFRSCLEVGAGIGRVTLGLLSSISEKIDIVEPMEKFTAGLTARDSPLVKSGQLRRVYNVSLQDWTADLAPSYDADLGNDAQGEMPSEARERYDLIWNQWCLNYLPNPALVRYFSSLIPLLAPDGWIIVKENISTADGGADTFWEEDSSVTRTDANFRVCFEKAGLVVVRTQLQTGFPKTLLPVRMYALRPAS</sequence>
<keyword evidence="3" id="KW-0808">Transferase</keyword>
<dbReference type="EMBL" id="JAPDRK010000004">
    <property type="protein sequence ID" value="KAJ9613065.1"/>
    <property type="molecule type" value="Genomic_DNA"/>
</dbReference>
<gene>
    <name evidence="13" type="ORF">H2200_003006</name>
</gene>
<dbReference type="CDD" id="cd02440">
    <property type="entry name" value="AdoMet_MTases"/>
    <property type="match status" value="1"/>
</dbReference>
<keyword evidence="14" id="KW-1185">Reference proteome</keyword>
<dbReference type="Proteomes" id="UP001172673">
    <property type="component" value="Unassembled WGS sequence"/>
</dbReference>
<feature type="binding site" evidence="11">
    <location>
        <position position="114"/>
    </location>
    <ligand>
        <name>S-adenosyl-L-methionine</name>
        <dbReference type="ChEBI" id="CHEBI:59789"/>
    </ligand>
</feature>
<dbReference type="Pfam" id="PF05891">
    <property type="entry name" value="Methyltransf_PK"/>
    <property type="match status" value="1"/>
</dbReference>
<evidence type="ECO:0000256" key="8">
    <source>
        <dbReference type="ARBA" id="ARBA00047306"/>
    </source>
</evidence>
<feature type="binding site" evidence="11">
    <location>
        <begin position="166"/>
        <end position="167"/>
    </location>
    <ligand>
        <name>S-adenosyl-L-methionine</name>
        <dbReference type="ChEBI" id="CHEBI:59789"/>
    </ligand>
</feature>
<evidence type="ECO:0000256" key="9">
    <source>
        <dbReference type="ARBA" id="ARBA00047885"/>
    </source>
</evidence>
<dbReference type="EC" id="2.1.1.244" evidence="5"/>
<feature type="binding site" evidence="11">
    <location>
        <position position="119"/>
    </location>
    <ligand>
        <name>S-adenosyl-L-methionine</name>
        <dbReference type="ChEBI" id="CHEBI:59789"/>
    </ligand>
</feature>
<comment type="caution">
    <text evidence="13">The sequence shown here is derived from an EMBL/GenBank/DDBJ whole genome shotgun (WGS) entry which is preliminary data.</text>
</comment>
<evidence type="ECO:0000256" key="11">
    <source>
        <dbReference type="PIRSR" id="PIRSR016958-1"/>
    </source>
</evidence>
<feature type="compositionally biased region" description="Low complexity" evidence="12">
    <location>
        <begin position="23"/>
        <end position="32"/>
    </location>
</feature>
<organism evidence="13 14">
    <name type="scientific">Cladophialophora chaetospira</name>
    <dbReference type="NCBI Taxonomy" id="386627"/>
    <lineage>
        <taxon>Eukaryota</taxon>
        <taxon>Fungi</taxon>
        <taxon>Dikarya</taxon>
        <taxon>Ascomycota</taxon>
        <taxon>Pezizomycotina</taxon>
        <taxon>Eurotiomycetes</taxon>
        <taxon>Chaetothyriomycetidae</taxon>
        <taxon>Chaetothyriales</taxon>
        <taxon>Herpotrichiellaceae</taxon>
        <taxon>Cladophialophora</taxon>
    </lineage>
</organism>
<keyword evidence="2" id="KW-0489">Methyltransferase</keyword>
<comment type="similarity">
    <text evidence="1">Belongs to the methyltransferase superfamily. NTM1 family.</text>
</comment>
<proteinExistence type="inferred from homology"/>
<comment type="catalytic activity">
    <reaction evidence="10">
        <text>N-terminal L-alanyl-L-prolyl-L-lysyl-[protein] + 3 S-adenosyl-L-methionine = N-terminal N,N,N-trimethyl-L-alanyl-L-prolyl-L-lysyl-[protein] + 3 S-adenosyl-L-homocysteine + 3 H(+)</text>
        <dbReference type="Rhea" id="RHEA:54712"/>
        <dbReference type="Rhea" id="RHEA-COMP:13785"/>
        <dbReference type="Rhea" id="RHEA-COMP:13971"/>
        <dbReference type="ChEBI" id="CHEBI:15378"/>
        <dbReference type="ChEBI" id="CHEBI:57856"/>
        <dbReference type="ChEBI" id="CHEBI:59789"/>
        <dbReference type="ChEBI" id="CHEBI:138057"/>
        <dbReference type="ChEBI" id="CHEBI:138315"/>
        <dbReference type="EC" id="2.1.1.244"/>
    </reaction>
</comment>
<dbReference type="GO" id="GO:0005737">
    <property type="term" value="C:cytoplasm"/>
    <property type="evidence" value="ECO:0007669"/>
    <property type="project" value="TreeGrafter"/>
</dbReference>
<comment type="catalytic activity">
    <reaction evidence="9">
        <text>N-terminal L-prolyl-L-prolyl-L-lysyl-[protein] + 2 S-adenosyl-L-methionine = N-terminal N,N-dimethyl-L-prolyl-L-prolyl-L-lysyl-[protein] + 2 S-adenosyl-L-homocysteine + 2 H(+)</text>
        <dbReference type="Rhea" id="RHEA:54736"/>
        <dbReference type="Rhea" id="RHEA-COMP:13787"/>
        <dbReference type="Rhea" id="RHEA-COMP:13974"/>
        <dbReference type="ChEBI" id="CHEBI:15378"/>
        <dbReference type="ChEBI" id="CHEBI:57856"/>
        <dbReference type="ChEBI" id="CHEBI:59789"/>
        <dbReference type="ChEBI" id="CHEBI:138059"/>
        <dbReference type="ChEBI" id="CHEBI:138318"/>
        <dbReference type="EC" id="2.1.1.244"/>
    </reaction>
</comment>
<dbReference type="GO" id="GO:0071885">
    <property type="term" value="F:N-terminal protein N-methyltransferase activity"/>
    <property type="evidence" value="ECO:0007669"/>
    <property type="project" value="UniProtKB-EC"/>
</dbReference>
<evidence type="ECO:0000256" key="1">
    <source>
        <dbReference type="ARBA" id="ARBA00009059"/>
    </source>
</evidence>